<dbReference type="Proteomes" id="UP000035800">
    <property type="component" value="Chromosome I"/>
</dbReference>
<organism evidence="1 2">
    <name type="scientific">Leptospira santarosai serovar Shermani str. LT 821</name>
    <dbReference type="NCBI Taxonomy" id="758847"/>
    <lineage>
        <taxon>Bacteria</taxon>
        <taxon>Pseudomonadati</taxon>
        <taxon>Spirochaetota</taxon>
        <taxon>Spirochaetia</taxon>
        <taxon>Leptospirales</taxon>
        <taxon>Leptospiraceae</taxon>
        <taxon>Leptospira</taxon>
    </lineage>
</organism>
<proteinExistence type="predicted"/>
<reference evidence="1 2" key="2">
    <citation type="journal article" date="2014" name="Emerg. Microbes Infect.">
        <title>Potential impact on kidney infection: a whole-genome analysis of Leptospira santarosai serovar Shermani.</title>
        <authorList>
            <person name="Chou L.F."/>
            <person name="Chen T.W."/>
            <person name="Ko Y.C."/>
            <person name="Pan M.J."/>
            <person name="Tian Y.C."/>
            <person name="Chiu C.H."/>
            <person name="Tang P."/>
            <person name="Hung C.C."/>
            <person name="Yang C.W."/>
        </authorList>
    </citation>
    <scope>NUCLEOTIDE SEQUENCE</scope>
    <source>
        <strain evidence="1 2">LT 821</strain>
    </source>
</reference>
<evidence type="ECO:0000313" key="2">
    <source>
        <dbReference type="Proteomes" id="UP000035800"/>
    </source>
</evidence>
<accession>K8Y1Y7</accession>
<name>K8Y1Y7_9LEPT</name>
<dbReference type="EMBL" id="CP006694">
    <property type="protein sequence ID" value="EKT87494.1"/>
    <property type="molecule type" value="Genomic_DNA"/>
</dbReference>
<dbReference type="KEGG" id="lst:LSS_06549"/>
<dbReference type="AlphaFoldDB" id="K8Y1Y7"/>
<sequence>MQSQIQSCSKHSRELNIFDSFSEKKSQKNRFIFRKKEQTKIECEIKVLISF</sequence>
<dbReference type="PATRIC" id="fig|758847.3.peg.1374"/>
<protein>
    <submittedName>
        <fullName evidence="1">Uncharacterized protein</fullName>
    </submittedName>
</protein>
<reference evidence="1 2" key="1">
    <citation type="journal article" date="2012" name="Gene">
        <title>Sequence of Leptospira santarosai serovar Shermani genome and prediction of virulence-associated genes.</title>
        <authorList>
            <person name="Chou L.F."/>
            <person name="Chen Y.T."/>
            <person name="Lu C.W."/>
            <person name="Ko Y.C."/>
            <person name="Tang C.Y."/>
            <person name="Pan M.J."/>
            <person name="Tian Y.C."/>
            <person name="Chiu C.H."/>
            <person name="Hung C.C."/>
            <person name="Yang C.W."/>
        </authorList>
    </citation>
    <scope>NUCLEOTIDE SEQUENCE [LARGE SCALE GENOMIC DNA]</scope>
    <source>
        <strain evidence="1">LT 821</strain>
    </source>
</reference>
<gene>
    <name evidence="1" type="ORF">LSS_06549</name>
</gene>
<evidence type="ECO:0000313" key="1">
    <source>
        <dbReference type="EMBL" id="EKT87494.1"/>
    </source>
</evidence>